<organism evidence="1">
    <name type="scientific">Anguilla anguilla</name>
    <name type="common">European freshwater eel</name>
    <name type="synonym">Muraena anguilla</name>
    <dbReference type="NCBI Taxonomy" id="7936"/>
    <lineage>
        <taxon>Eukaryota</taxon>
        <taxon>Metazoa</taxon>
        <taxon>Chordata</taxon>
        <taxon>Craniata</taxon>
        <taxon>Vertebrata</taxon>
        <taxon>Euteleostomi</taxon>
        <taxon>Actinopterygii</taxon>
        <taxon>Neopterygii</taxon>
        <taxon>Teleostei</taxon>
        <taxon>Anguilliformes</taxon>
        <taxon>Anguillidae</taxon>
        <taxon>Anguilla</taxon>
    </lineage>
</organism>
<sequence length="32" mass="3746">MNPLLALPHRLDFTWSRKNSFTSISTNNLRSK</sequence>
<reference evidence="1" key="2">
    <citation type="journal article" date="2015" name="Fish Shellfish Immunol.">
        <title>Early steps in the European eel (Anguilla anguilla)-Vibrio vulnificus interaction in the gills: Role of the RtxA13 toxin.</title>
        <authorList>
            <person name="Callol A."/>
            <person name="Pajuelo D."/>
            <person name="Ebbesson L."/>
            <person name="Teles M."/>
            <person name="MacKenzie S."/>
            <person name="Amaro C."/>
        </authorList>
    </citation>
    <scope>NUCLEOTIDE SEQUENCE</scope>
</reference>
<accession>A0A0E9V7B4</accession>
<evidence type="ECO:0000313" key="1">
    <source>
        <dbReference type="EMBL" id="JAH73932.1"/>
    </source>
</evidence>
<dbReference type="AlphaFoldDB" id="A0A0E9V7B4"/>
<dbReference type="EMBL" id="GBXM01034645">
    <property type="protein sequence ID" value="JAH73932.1"/>
    <property type="molecule type" value="Transcribed_RNA"/>
</dbReference>
<reference evidence="1" key="1">
    <citation type="submission" date="2014-11" db="EMBL/GenBank/DDBJ databases">
        <authorList>
            <person name="Amaro Gonzalez C."/>
        </authorList>
    </citation>
    <scope>NUCLEOTIDE SEQUENCE</scope>
</reference>
<name>A0A0E9V7B4_ANGAN</name>
<protein>
    <submittedName>
        <fullName evidence="1">Uncharacterized protein</fullName>
    </submittedName>
</protein>
<proteinExistence type="predicted"/>